<feature type="transmembrane region" description="Helical" evidence="2">
    <location>
        <begin position="322"/>
        <end position="349"/>
    </location>
</feature>
<feature type="region of interest" description="Disordered" evidence="1">
    <location>
        <begin position="247"/>
        <end position="268"/>
    </location>
</feature>
<keyword evidence="2" id="KW-1133">Transmembrane helix</keyword>
<accession>A0A2S7YAC2</accession>
<evidence type="ECO:0000256" key="1">
    <source>
        <dbReference type="SAM" id="MobiDB-lite"/>
    </source>
</evidence>
<feature type="transmembrane region" description="Helical" evidence="2">
    <location>
        <begin position="280"/>
        <end position="310"/>
    </location>
</feature>
<name>A0A2S7YAC2_BEABA</name>
<evidence type="ECO:0000313" key="4">
    <source>
        <dbReference type="Proteomes" id="UP000237441"/>
    </source>
</evidence>
<keyword evidence="2" id="KW-0472">Membrane</keyword>
<protein>
    <submittedName>
        <fullName evidence="3">Uncharacterized protein</fullName>
    </submittedName>
</protein>
<dbReference type="AlphaFoldDB" id="A0A2S7YAC2"/>
<dbReference type="Proteomes" id="UP000237441">
    <property type="component" value="Unassembled WGS sequence"/>
</dbReference>
<gene>
    <name evidence="3" type="ORF">BB8028_0003g16710</name>
</gene>
<keyword evidence="2" id="KW-0812">Transmembrane</keyword>
<proteinExistence type="predicted"/>
<evidence type="ECO:0000256" key="2">
    <source>
        <dbReference type="SAM" id="Phobius"/>
    </source>
</evidence>
<sequence>MMGSKSNASNLGKSKAASTTVVKASNATREVAAAPDSQVIEREIRNVWHSVKTANENRGKNNAIIAVVPETQIKTMQDKIKKRGKDLSSKVLVGSEKNLQHLIEQVANSIAEPSKGKAKSLRQGEVMDIIVSYAINMITYRIPATVKTVKVDACQGSPPAYKLNIGLRSTYCEVNTFNWFHQGNKMLDKRSLEHSPKCFFDCNEDMDQVRALVKPPTDPIPLLTAIELAGMKDMFVDLTKECMEQESKKKNDTHKVSPGVVGSSSPQTDGTETWFQKWKAVLATVIGIASGIAGAGTFTTGWVTAAGVYIKGPCGLAISAGYFHGAVVSGAVLTGVGTGIVVPGMLYLIPWRRVFEMLGQMLASIWGHICQAISWVWDKIKELASTVIQEIQNVRDAFLGQAFSRAVPARNG</sequence>
<dbReference type="EMBL" id="JRHA01000003">
    <property type="protein sequence ID" value="PQK13057.1"/>
    <property type="molecule type" value="Genomic_DNA"/>
</dbReference>
<feature type="compositionally biased region" description="Low complexity" evidence="1">
    <location>
        <begin position="256"/>
        <end position="266"/>
    </location>
</feature>
<reference evidence="3 4" key="1">
    <citation type="submission" date="2016-07" db="EMBL/GenBank/DDBJ databases">
        <title>Comparative genomics of the entomopathogenic fungus Beauveria bassiana.</title>
        <authorList>
            <person name="Valero Jimenez C.A."/>
            <person name="Zwaan B.J."/>
            <person name="Van Kan J.A."/>
            <person name="Takken W."/>
            <person name="Debets A.J."/>
            <person name="Schoustra S.E."/>
            <person name="Koenraadt C.J."/>
        </authorList>
    </citation>
    <scope>NUCLEOTIDE SEQUENCE [LARGE SCALE GENOMIC DNA]</scope>
    <source>
        <strain evidence="3 4">ARSEF 8028</strain>
    </source>
</reference>
<comment type="caution">
    <text evidence="3">The sequence shown here is derived from an EMBL/GenBank/DDBJ whole genome shotgun (WGS) entry which is preliminary data.</text>
</comment>
<dbReference type="OrthoDB" id="5057308at2759"/>
<evidence type="ECO:0000313" key="3">
    <source>
        <dbReference type="EMBL" id="PQK13057.1"/>
    </source>
</evidence>
<feature type="region of interest" description="Disordered" evidence="1">
    <location>
        <begin position="1"/>
        <end position="23"/>
    </location>
</feature>
<organism evidence="3 4">
    <name type="scientific">Beauveria bassiana</name>
    <name type="common">White muscardine disease fungus</name>
    <name type="synonym">Tritirachium shiotae</name>
    <dbReference type="NCBI Taxonomy" id="176275"/>
    <lineage>
        <taxon>Eukaryota</taxon>
        <taxon>Fungi</taxon>
        <taxon>Dikarya</taxon>
        <taxon>Ascomycota</taxon>
        <taxon>Pezizomycotina</taxon>
        <taxon>Sordariomycetes</taxon>
        <taxon>Hypocreomycetidae</taxon>
        <taxon>Hypocreales</taxon>
        <taxon>Cordycipitaceae</taxon>
        <taxon>Beauveria</taxon>
    </lineage>
</organism>